<keyword evidence="1" id="KW-0812">Transmembrane</keyword>
<dbReference type="AlphaFoldDB" id="A0A0A9DZB0"/>
<reference evidence="2" key="1">
    <citation type="submission" date="2014-09" db="EMBL/GenBank/DDBJ databases">
        <authorList>
            <person name="Magalhaes I.L.F."/>
            <person name="Oliveira U."/>
            <person name="Santos F.R."/>
            <person name="Vidigal T.H.D.A."/>
            <person name="Brescovit A.D."/>
            <person name="Santos A.J."/>
        </authorList>
    </citation>
    <scope>NUCLEOTIDE SEQUENCE</scope>
    <source>
        <tissue evidence="2">Shoot tissue taken approximately 20 cm above the soil surface</tissue>
    </source>
</reference>
<reference evidence="2" key="2">
    <citation type="journal article" date="2015" name="Data Brief">
        <title>Shoot transcriptome of the giant reed, Arundo donax.</title>
        <authorList>
            <person name="Barrero R.A."/>
            <person name="Guerrero F.D."/>
            <person name="Moolhuijzen P."/>
            <person name="Goolsby J.A."/>
            <person name="Tidwell J."/>
            <person name="Bellgard S.E."/>
            <person name="Bellgard M.I."/>
        </authorList>
    </citation>
    <scope>NUCLEOTIDE SEQUENCE</scope>
    <source>
        <tissue evidence="2">Shoot tissue taken approximately 20 cm above the soil surface</tissue>
    </source>
</reference>
<keyword evidence="1" id="KW-0472">Membrane</keyword>
<proteinExistence type="predicted"/>
<evidence type="ECO:0000256" key="1">
    <source>
        <dbReference type="SAM" id="Phobius"/>
    </source>
</evidence>
<evidence type="ECO:0000313" key="2">
    <source>
        <dbReference type="EMBL" id="JAD92048.1"/>
    </source>
</evidence>
<feature type="transmembrane region" description="Helical" evidence="1">
    <location>
        <begin position="19"/>
        <end position="40"/>
    </location>
</feature>
<accession>A0A0A9DZB0</accession>
<dbReference type="EMBL" id="GBRH01205847">
    <property type="protein sequence ID" value="JAD92048.1"/>
    <property type="molecule type" value="Transcribed_RNA"/>
</dbReference>
<protein>
    <submittedName>
        <fullName evidence="2">Uncharacterized protein</fullName>
    </submittedName>
</protein>
<sequence>MCCISFHISTNSQSCCGDFRLLTLLIQLSFVSSCWTILFLKCTSLYRLGAWFFSGTPCNHASCQNFALHPSPICMCVEALNNAASPSSHGRFNPFHGRSSSIHCAHSHLILSALANFSRSRTPSPPNSLGLQTVLQFTKQAPPLFLSSSAPFQMKFLLILSIFLNNHFGMCSTVAW</sequence>
<organism evidence="2">
    <name type="scientific">Arundo donax</name>
    <name type="common">Giant reed</name>
    <name type="synonym">Donax arundinaceus</name>
    <dbReference type="NCBI Taxonomy" id="35708"/>
    <lineage>
        <taxon>Eukaryota</taxon>
        <taxon>Viridiplantae</taxon>
        <taxon>Streptophyta</taxon>
        <taxon>Embryophyta</taxon>
        <taxon>Tracheophyta</taxon>
        <taxon>Spermatophyta</taxon>
        <taxon>Magnoliopsida</taxon>
        <taxon>Liliopsida</taxon>
        <taxon>Poales</taxon>
        <taxon>Poaceae</taxon>
        <taxon>PACMAD clade</taxon>
        <taxon>Arundinoideae</taxon>
        <taxon>Arundineae</taxon>
        <taxon>Arundo</taxon>
    </lineage>
</organism>
<name>A0A0A9DZB0_ARUDO</name>
<keyword evidence="1" id="KW-1133">Transmembrane helix</keyword>